<comment type="subcellular location">
    <subcellularLocation>
        <location evidence="1">Membrane</location>
        <topology evidence="1">Multi-pass membrane protein</topology>
    </subcellularLocation>
</comment>
<feature type="domain" description="Cation/H+ exchanger transmembrane" evidence="8">
    <location>
        <begin position="17"/>
        <end position="372"/>
    </location>
</feature>
<organism evidence="9 10">
    <name type="scientific">Rhodococcus spelaei</name>
    <dbReference type="NCBI Taxonomy" id="2546320"/>
    <lineage>
        <taxon>Bacteria</taxon>
        <taxon>Bacillati</taxon>
        <taxon>Actinomycetota</taxon>
        <taxon>Actinomycetes</taxon>
        <taxon>Mycobacteriales</taxon>
        <taxon>Nocardiaceae</taxon>
        <taxon>Rhodococcus</taxon>
    </lineage>
</organism>
<dbReference type="Pfam" id="PF00999">
    <property type="entry name" value="Na_H_Exchanger"/>
    <property type="match status" value="1"/>
</dbReference>
<gene>
    <name evidence="9" type="ORF">FK531_17295</name>
</gene>
<feature type="transmembrane region" description="Helical" evidence="7">
    <location>
        <begin position="6"/>
        <end position="26"/>
    </location>
</feature>
<evidence type="ECO:0000256" key="7">
    <source>
        <dbReference type="SAM" id="Phobius"/>
    </source>
</evidence>
<dbReference type="GO" id="GO:0015297">
    <property type="term" value="F:antiporter activity"/>
    <property type="evidence" value="ECO:0007669"/>
    <property type="project" value="InterPro"/>
</dbReference>
<feature type="transmembrane region" description="Helical" evidence="7">
    <location>
        <begin position="184"/>
        <end position="202"/>
    </location>
</feature>
<keyword evidence="5 7" id="KW-1133">Transmembrane helix</keyword>
<feature type="transmembrane region" description="Helical" evidence="7">
    <location>
        <begin position="326"/>
        <end position="348"/>
    </location>
</feature>
<dbReference type="GO" id="GO:0016020">
    <property type="term" value="C:membrane"/>
    <property type="evidence" value="ECO:0007669"/>
    <property type="project" value="UniProtKB-SubCell"/>
</dbReference>
<comment type="similarity">
    <text evidence="2">Belongs to the monovalent cation:proton antiporter 2 (CPA2) transporter (TC 2.A.37) family.</text>
</comment>
<dbReference type="OrthoDB" id="3294398at2"/>
<dbReference type="Proteomes" id="UP000316256">
    <property type="component" value="Unassembled WGS sequence"/>
</dbReference>
<evidence type="ECO:0000256" key="1">
    <source>
        <dbReference type="ARBA" id="ARBA00004141"/>
    </source>
</evidence>
<reference evidence="9 10" key="1">
    <citation type="submission" date="2019-06" db="EMBL/GenBank/DDBJ databases">
        <title>Rhodococcus spaelei sp. nov., isolated from a cave.</title>
        <authorList>
            <person name="Lee S.D."/>
        </authorList>
    </citation>
    <scope>NUCLEOTIDE SEQUENCE [LARGE SCALE GENOMIC DNA]</scope>
    <source>
        <strain evidence="9 10">C9-5</strain>
    </source>
</reference>
<keyword evidence="6 7" id="KW-0472">Membrane</keyword>
<comment type="caution">
    <text evidence="9">The sequence shown here is derived from an EMBL/GenBank/DDBJ whole genome shotgun (WGS) entry which is preliminary data.</text>
</comment>
<dbReference type="InterPro" id="IPR006153">
    <property type="entry name" value="Cation/H_exchanger_TM"/>
</dbReference>
<dbReference type="PANTHER" id="PTHR42751">
    <property type="entry name" value="SODIUM/HYDROGEN EXCHANGER FAMILY/TRKA DOMAIN PROTEIN"/>
    <property type="match status" value="1"/>
</dbReference>
<feature type="transmembrane region" description="Helical" evidence="7">
    <location>
        <begin position="354"/>
        <end position="376"/>
    </location>
</feature>
<feature type="transmembrane region" description="Helical" evidence="7">
    <location>
        <begin position="33"/>
        <end position="51"/>
    </location>
</feature>
<keyword evidence="4 7" id="KW-0812">Transmembrane</keyword>
<name>A0A541B1S6_9NOCA</name>
<dbReference type="InterPro" id="IPR038770">
    <property type="entry name" value="Na+/solute_symporter_sf"/>
</dbReference>
<dbReference type="EMBL" id="VIGH01000008">
    <property type="protein sequence ID" value="TQF66280.1"/>
    <property type="molecule type" value="Genomic_DNA"/>
</dbReference>
<dbReference type="RefSeq" id="WP_142101536.1">
    <property type="nucleotide sequence ID" value="NZ_VIGH01000008.1"/>
</dbReference>
<evidence type="ECO:0000259" key="8">
    <source>
        <dbReference type="Pfam" id="PF00999"/>
    </source>
</evidence>
<dbReference type="PANTHER" id="PTHR42751:SF6">
    <property type="entry name" value="CONSERVED INTEGRAL MEMBRANE TRANSPORT PROTEIN-RELATED"/>
    <property type="match status" value="1"/>
</dbReference>
<evidence type="ECO:0000256" key="2">
    <source>
        <dbReference type="ARBA" id="ARBA00005551"/>
    </source>
</evidence>
<dbReference type="AlphaFoldDB" id="A0A541B1S6"/>
<accession>A0A541B1S6</accession>
<evidence type="ECO:0000313" key="10">
    <source>
        <dbReference type="Proteomes" id="UP000316256"/>
    </source>
</evidence>
<dbReference type="Gene3D" id="1.20.1530.20">
    <property type="match status" value="1"/>
</dbReference>
<evidence type="ECO:0000256" key="3">
    <source>
        <dbReference type="ARBA" id="ARBA00022448"/>
    </source>
</evidence>
<keyword evidence="10" id="KW-1185">Reference proteome</keyword>
<keyword evidence="3" id="KW-0813">Transport</keyword>
<evidence type="ECO:0000256" key="6">
    <source>
        <dbReference type="ARBA" id="ARBA00023136"/>
    </source>
</evidence>
<evidence type="ECO:0000256" key="5">
    <source>
        <dbReference type="ARBA" id="ARBA00022989"/>
    </source>
</evidence>
<evidence type="ECO:0000313" key="9">
    <source>
        <dbReference type="EMBL" id="TQF66280.1"/>
    </source>
</evidence>
<dbReference type="GO" id="GO:1902600">
    <property type="term" value="P:proton transmembrane transport"/>
    <property type="evidence" value="ECO:0007669"/>
    <property type="project" value="InterPro"/>
</dbReference>
<protein>
    <submittedName>
        <fullName evidence="9">Cation:proton antiporter</fullName>
    </submittedName>
</protein>
<proteinExistence type="inferred from homology"/>
<feature type="transmembrane region" description="Helical" evidence="7">
    <location>
        <begin position="150"/>
        <end position="178"/>
    </location>
</feature>
<feature type="transmembrane region" description="Helical" evidence="7">
    <location>
        <begin position="57"/>
        <end position="78"/>
    </location>
</feature>
<feature type="transmembrane region" description="Helical" evidence="7">
    <location>
        <begin position="222"/>
        <end position="251"/>
    </location>
</feature>
<evidence type="ECO:0000256" key="4">
    <source>
        <dbReference type="ARBA" id="ARBA00022692"/>
    </source>
</evidence>
<feature type="transmembrane region" description="Helical" evidence="7">
    <location>
        <begin position="290"/>
        <end position="314"/>
    </location>
</feature>
<sequence>MSSTALALIQLGAVFFTLGILGRLAGRVGMSPIPLYLIGGLCFGEGGFFKLGDIGEFGHLASEIGVVLLLLLLGLEYTASELVTGMRKSWMGGVLDIVLNATPGAVVALVLGWGPIGALALGGVTYISSSGIVAKVLGDLGRLGNRETPVVLSILVFEDLTMAVYLPILTALLAGVGFVGGLKALAISLCVVAAVLVVALRYGHYVSAIVDSKDREVFLLKLLGAALLVAGIASALQVSAAVGAFLLGIAISGSTARNAAKVLEPLRDLFAAMFFVVFGLNTDPTTIPPVLGWAVLLAVVTTVTKLLTGVWAARRQGVARIGQARAGAALVARGEFSIVIAGLAVSAGAVEGELAALATAYVLLMAILGPVAARVVEPVARLALRLVPPAGGQSPVRAQE</sequence>